<evidence type="ECO:0000256" key="1">
    <source>
        <dbReference type="ARBA" id="ARBA00011073"/>
    </source>
</evidence>
<accession>A0A7W7MR20</accession>
<dbReference type="CDD" id="cd07487">
    <property type="entry name" value="Peptidases_S8_1"/>
    <property type="match status" value="1"/>
</dbReference>
<dbReference type="PANTHER" id="PTHR43806:SF11">
    <property type="entry name" value="CEREVISIN-RELATED"/>
    <property type="match status" value="1"/>
</dbReference>
<evidence type="ECO:0000256" key="4">
    <source>
        <dbReference type="ARBA" id="ARBA00022825"/>
    </source>
</evidence>
<dbReference type="InterPro" id="IPR015500">
    <property type="entry name" value="Peptidase_S8_subtilisin-rel"/>
</dbReference>
<evidence type="ECO:0000256" key="3">
    <source>
        <dbReference type="ARBA" id="ARBA00022801"/>
    </source>
</evidence>
<name>A0A7W7MR20_9ACTN</name>
<dbReference type="GO" id="GO:0004252">
    <property type="term" value="F:serine-type endopeptidase activity"/>
    <property type="evidence" value="ECO:0007669"/>
    <property type="project" value="UniProtKB-UniRule"/>
</dbReference>
<evidence type="ECO:0000256" key="5">
    <source>
        <dbReference type="PIRSR" id="PIRSR615500-1"/>
    </source>
</evidence>
<reference evidence="8 9" key="1">
    <citation type="submission" date="2020-08" db="EMBL/GenBank/DDBJ databases">
        <title>Sequencing the genomes of 1000 actinobacteria strains.</title>
        <authorList>
            <person name="Klenk H.-P."/>
        </authorList>
    </citation>
    <scope>NUCLEOTIDE SEQUENCE [LARGE SCALE GENOMIC DNA]</scope>
    <source>
        <strain evidence="8 9">DSM 43149</strain>
    </source>
</reference>
<comment type="similarity">
    <text evidence="1 6">Belongs to the peptidase S8 family.</text>
</comment>
<evidence type="ECO:0000259" key="7">
    <source>
        <dbReference type="Pfam" id="PF00082"/>
    </source>
</evidence>
<sequence>MNPEDPVWTDRALVALAARPAGADVTVEDVTEEVGVLFADRFGPDDRDYPGTSARPLWHTRVRDAIARLQSSEWITVEPPALTSAGRRAVPAARRRLKAAADVAATTTAAPAPAQEHFVVAGVISTPLRDPEARDRLGLSRHPGGPIAVMIELNLQFGSGVGDAYARLERLWARVNPRGEALVRIAGRYAAGELTMPEIERLVAADAVPIAWPRRSIHHVWPDFPVRAHVDASCVTIKVDAARNSFGAFGRGIVWAVVDSGIDATHPHFAAGGTLDDDSVKDLHRYFPPAGAPTAQGALEDSSGHGTHVAGIIAGSIGEWAKEKAGRQVFATESRFNVENPARPMRVPRTAIDPAAVSGMAPRARLVSLKALDSAGTPENRVHRIIQALAYVREINGDSVEGMRVHGVNLSVGYEFDPQWFACGRSPLCQEVDRLVRSGVVVVVAAGNSGYGSVNATMEAPTKFGLGMTINDPGNSDLAITVGSTHRTAPHTYGVSYFSSKGPTGDGRNKPDLVAPGERITSCAAGANLAAAVGANPPDQTAVYVEDTGTSMAAPHVSGAVAALLSVRREFIGQPERVKTIFVESATDLGRGREFQGAGLVDLMRALQQKI</sequence>
<keyword evidence="3 6" id="KW-0378">Hydrolase</keyword>
<dbReference type="PANTHER" id="PTHR43806">
    <property type="entry name" value="PEPTIDASE S8"/>
    <property type="match status" value="1"/>
</dbReference>
<gene>
    <name evidence="8" type="ORF">BJ971_004349</name>
</gene>
<comment type="caution">
    <text evidence="8">The sequence shown here is derived from an EMBL/GenBank/DDBJ whole genome shotgun (WGS) entry which is preliminary data.</text>
</comment>
<dbReference type="InterPro" id="IPR000209">
    <property type="entry name" value="Peptidase_S8/S53_dom"/>
</dbReference>
<protein>
    <submittedName>
        <fullName evidence="8">Subtilisin family serine protease</fullName>
    </submittedName>
</protein>
<evidence type="ECO:0000313" key="9">
    <source>
        <dbReference type="Proteomes" id="UP000578112"/>
    </source>
</evidence>
<keyword evidence="4 6" id="KW-0720">Serine protease</keyword>
<feature type="active site" description="Charge relay system" evidence="5 6">
    <location>
        <position position="305"/>
    </location>
</feature>
<organism evidence="8 9">
    <name type="scientific">Actinoplanes digitatis</name>
    <dbReference type="NCBI Taxonomy" id="1868"/>
    <lineage>
        <taxon>Bacteria</taxon>
        <taxon>Bacillati</taxon>
        <taxon>Actinomycetota</taxon>
        <taxon>Actinomycetes</taxon>
        <taxon>Micromonosporales</taxon>
        <taxon>Micromonosporaceae</taxon>
        <taxon>Actinoplanes</taxon>
    </lineage>
</organism>
<dbReference type="GO" id="GO:0006508">
    <property type="term" value="P:proteolysis"/>
    <property type="evidence" value="ECO:0007669"/>
    <property type="project" value="UniProtKB-KW"/>
</dbReference>
<keyword evidence="9" id="KW-1185">Reference proteome</keyword>
<evidence type="ECO:0000256" key="6">
    <source>
        <dbReference type="PROSITE-ProRule" id="PRU01240"/>
    </source>
</evidence>
<dbReference type="SUPFAM" id="SSF52743">
    <property type="entry name" value="Subtilisin-like"/>
    <property type="match status" value="1"/>
</dbReference>
<evidence type="ECO:0000256" key="2">
    <source>
        <dbReference type="ARBA" id="ARBA00022670"/>
    </source>
</evidence>
<dbReference type="PROSITE" id="PS51892">
    <property type="entry name" value="SUBTILASE"/>
    <property type="match status" value="1"/>
</dbReference>
<dbReference type="AlphaFoldDB" id="A0A7W7MR20"/>
<dbReference type="PROSITE" id="PS00138">
    <property type="entry name" value="SUBTILASE_SER"/>
    <property type="match status" value="1"/>
</dbReference>
<feature type="domain" description="Peptidase S8/S53" evidence="7">
    <location>
        <begin position="250"/>
        <end position="596"/>
    </location>
</feature>
<dbReference type="InterPro" id="IPR050131">
    <property type="entry name" value="Peptidase_S8_subtilisin-like"/>
</dbReference>
<dbReference type="Pfam" id="PF00082">
    <property type="entry name" value="Peptidase_S8"/>
    <property type="match status" value="1"/>
</dbReference>
<dbReference type="Proteomes" id="UP000578112">
    <property type="component" value="Unassembled WGS sequence"/>
</dbReference>
<dbReference type="PRINTS" id="PR00723">
    <property type="entry name" value="SUBTILISIN"/>
</dbReference>
<dbReference type="PROSITE" id="PS00137">
    <property type="entry name" value="SUBTILASE_HIS"/>
    <property type="match status" value="1"/>
</dbReference>
<dbReference type="Gene3D" id="3.40.50.200">
    <property type="entry name" value="Peptidase S8/S53 domain"/>
    <property type="match status" value="1"/>
</dbReference>
<proteinExistence type="inferred from homology"/>
<dbReference type="EMBL" id="JACHNH010000001">
    <property type="protein sequence ID" value="MBB4763793.1"/>
    <property type="molecule type" value="Genomic_DNA"/>
</dbReference>
<evidence type="ECO:0000313" key="8">
    <source>
        <dbReference type="EMBL" id="MBB4763793.1"/>
    </source>
</evidence>
<feature type="active site" description="Charge relay system" evidence="5 6">
    <location>
        <position position="551"/>
    </location>
</feature>
<dbReference type="InterPro" id="IPR023828">
    <property type="entry name" value="Peptidase_S8_Ser-AS"/>
</dbReference>
<dbReference type="RefSeq" id="WP_184995054.1">
    <property type="nucleotide sequence ID" value="NZ_BOMK01000041.1"/>
</dbReference>
<dbReference type="InterPro" id="IPR022398">
    <property type="entry name" value="Peptidase_S8_His-AS"/>
</dbReference>
<feature type="active site" description="Charge relay system" evidence="5 6">
    <location>
        <position position="259"/>
    </location>
</feature>
<dbReference type="InterPro" id="IPR036852">
    <property type="entry name" value="Peptidase_S8/S53_dom_sf"/>
</dbReference>
<keyword evidence="2 6" id="KW-0645">Protease</keyword>